<reference evidence="4 5" key="1">
    <citation type="submission" date="2020-07" db="EMBL/GenBank/DDBJ databases">
        <title>Above-ground endophytic microbial communities from plants in different locations in the United States.</title>
        <authorList>
            <person name="Frank C."/>
        </authorList>
    </citation>
    <scope>NUCLEOTIDE SEQUENCE [LARGE SCALE GENOMIC DNA]</scope>
    <source>
        <strain evidence="4 5">WPL5_2</strain>
    </source>
</reference>
<name>A0AAW3T5E1_9MICO</name>
<dbReference type="GO" id="GO:0016787">
    <property type="term" value="F:hydrolase activity"/>
    <property type="evidence" value="ECO:0007669"/>
    <property type="project" value="UniProtKB-KW"/>
</dbReference>
<sequence>MQTLTRAALAADLDRALRHTNALTDRISTDDFSARYDDPPAWMIGPFHRDPDLTFTAPDWTDPTGIGWTASSVFNPTLGIAPDERGTAVLTDEAGREARHALHLLYRASPRKESTSSRIGHAVLTVDGWVDDGAPAIWPTLPNEALGVEDPKLYRAEGRWWCFYNGIWDTRDTPERDTYPDAGDVGCDIMLAVSDDLEHWQKTGIVVPYEVSHLWAKGAVIPRDDRGRAVRVDGEYRMYVSEGCGGRLTVGHSDDMRHWTFTHEDYLDVSAVGPQLHEVACAVVDGDRLVLDFFHADPSGAFAAGQALYDVHEPARQLDVHAGGSLAWGGLLRWPGPYTPPGQPGDRVFAQGWDAPADSRTMYLYREAAR</sequence>
<evidence type="ECO:0000256" key="1">
    <source>
        <dbReference type="ARBA" id="ARBA00022676"/>
    </source>
</evidence>
<keyword evidence="1" id="KW-0328">Glycosyltransferase</keyword>
<organism evidence="4 5">
    <name type="scientific">Curtobacterium pusillum</name>
    <dbReference type="NCBI Taxonomy" id="69373"/>
    <lineage>
        <taxon>Bacteria</taxon>
        <taxon>Bacillati</taxon>
        <taxon>Actinomycetota</taxon>
        <taxon>Actinomycetes</taxon>
        <taxon>Micrococcales</taxon>
        <taxon>Microbacteriaceae</taxon>
        <taxon>Curtobacterium</taxon>
    </lineage>
</organism>
<comment type="caution">
    <text evidence="4">The sequence shown here is derived from an EMBL/GenBank/DDBJ whole genome shotgun (WGS) entry which is preliminary data.</text>
</comment>
<dbReference type="PANTHER" id="PTHR34106">
    <property type="entry name" value="GLYCOSIDASE"/>
    <property type="match status" value="1"/>
</dbReference>
<dbReference type="EMBL" id="JACGXP010000002">
    <property type="protein sequence ID" value="MBA8990464.1"/>
    <property type="molecule type" value="Genomic_DNA"/>
</dbReference>
<dbReference type="InterPro" id="IPR023296">
    <property type="entry name" value="Glyco_hydro_beta-prop_sf"/>
</dbReference>
<proteinExistence type="inferred from homology"/>
<dbReference type="RefSeq" id="WP_182515840.1">
    <property type="nucleotide sequence ID" value="NZ_JACGXP010000002.1"/>
</dbReference>
<dbReference type="PANTHER" id="PTHR34106:SF5">
    <property type="entry name" value="GLYCOSIDASE"/>
    <property type="match status" value="1"/>
</dbReference>
<evidence type="ECO:0000313" key="4">
    <source>
        <dbReference type="EMBL" id="MBA8990464.1"/>
    </source>
</evidence>
<dbReference type="Proteomes" id="UP000590225">
    <property type="component" value="Unassembled WGS sequence"/>
</dbReference>
<evidence type="ECO:0000256" key="3">
    <source>
        <dbReference type="ARBA" id="ARBA00024356"/>
    </source>
</evidence>
<accession>A0AAW3T5E1</accession>
<comment type="similarity">
    <text evidence="3">Belongs to the glycosyl hydrolase 130 family.</text>
</comment>
<evidence type="ECO:0000256" key="2">
    <source>
        <dbReference type="ARBA" id="ARBA00022679"/>
    </source>
</evidence>
<keyword evidence="2" id="KW-0808">Transferase</keyword>
<dbReference type="Gene3D" id="2.115.10.20">
    <property type="entry name" value="Glycosyl hydrolase domain, family 43"/>
    <property type="match status" value="1"/>
</dbReference>
<dbReference type="SUPFAM" id="SSF75005">
    <property type="entry name" value="Arabinanase/levansucrase/invertase"/>
    <property type="match status" value="1"/>
</dbReference>
<dbReference type="AlphaFoldDB" id="A0AAW3T5E1"/>
<evidence type="ECO:0000313" key="5">
    <source>
        <dbReference type="Proteomes" id="UP000590225"/>
    </source>
</evidence>
<keyword evidence="4" id="KW-0378">Hydrolase</keyword>
<gene>
    <name evidence="4" type="ORF">FHW23_001710</name>
</gene>
<protein>
    <submittedName>
        <fullName evidence="4">GH43/DUF377 family glycosyl hydrolase</fullName>
    </submittedName>
</protein>
<dbReference type="GO" id="GO:0016757">
    <property type="term" value="F:glycosyltransferase activity"/>
    <property type="evidence" value="ECO:0007669"/>
    <property type="project" value="UniProtKB-KW"/>
</dbReference>
<dbReference type="InterPro" id="IPR007184">
    <property type="entry name" value="Mannoside_phosphorylase"/>
</dbReference>